<evidence type="ECO:0000313" key="2">
    <source>
        <dbReference type="EMBL" id="ALU41944.1"/>
    </source>
</evidence>
<dbReference type="RefSeq" id="WP_058795392.1">
    <property type="nucleotide sequence ID" value="NZ_CP013611.1"/>
</dbReference>
<dbReference type="Proteomes" id="UP000069015">
    <property type="component" value="Chromosome 1"/>
</dbReference>
<organism evidence="2 3">
    <name type="scientific">Pseudoalteromonas rubra</name>
    <dbReference type="NCBI Taxonomy" id="43658"/>
    <lineage>
        <taxon>Bacteria</taxon>
        <taxon>Pseudomonadati</taxon>
        <taxon>Pseudomonadota</taxon>
        <taxon>Gammaproteobacteria</taxon>
        <taxon>Alteromonadales</taxon>
        <taxon>Pseudoalteromonadaceae</taxon>
        <taxon>Pseudoalteromonas</taxon>
    </lineage>
</organism>
<evidence type="ECO:0008006" key="4">
    <source>
        <dbReference type="Google" id="ProtNLM"/>
    </source>
</evidence>
<keyword evidence="1" id="KW-1133">Transmembrane helix</keyword>
<feature type="transmembrane region" description="Helical" evidence="1">
    <location>
        <begin position="56"/>
        <end position="75"/>
    </location>
</feature>
<evidence type="ECO:0000256" key="1">
    <source>
        <dbReference type="SAM" id="Phobius"/>
    </source>
</evidence>
<name>A0A0U3HM09_9GAMM</name>
<evidence type="ECO:0000313" key="3">
    <source>
        <dbReference type="Proteomes" id="UP000069015"/>
    </source>
</evidence>
<keyword evidence="1" id="KW-0472">Membrane</keyword>
<dbReference type="AlphaFoldDB" id="A0A0U3HM09"/>
<feature type="transmembrane region" description="Helical" evidence="1">
    <location>
        <begin position="6"/>
        <end position="35"/>
    </location>
</feature>
<proteinExistence type="predicted"/>
<accession>A0A0U3HM09</accession>
<sequence length="337" mass="39024">MIDTEMLFTLVALVLMWPALYVVVRVIANVHSVVANAHTRLRNKVNKCLSKEAQKVVAILFFGLAFTLLLMYIFGFFDKSLAHSIELATIAINNFITPTLLALSVFLLYKTWSTSKEDLKETKDILRKKEELDLLRSRIQLLNKTLDATPSDYLDFKSDLMVLNINSETNGIDFWNDLRPLLDRTKRLLSNEESLFIFDDARIFTALKAINTSLGSNAPTYRDIFSTPIKREPAVYMRLMRSGLEERTDEEIKRILSNLVRLLYKETYFAECRDNKDYEVEIAPIKHQDMLVKEMAISIIQLVKNSKYEGELFNEYRFHFSSLEFAGLQELTNFNSL</sequence>
<dbReference type="EMBL" id="CP013611">
    <property type="protein sequence ID" value="ALU41944.1"/>
    <property type="molecule type" value="Genomic_DNA"/>
</dbReference>
<feature type="transmembrane region" description="Helical" evidence="1">
    <location>
        <begin position="87"/>
        <end position="109"/>
    </location>
</feature>
<protein>
    <recommendedName>
        <fullName evidence="4">Phage abortive infection protein</fullName>
    </recommendedName>
</protein>
<gene>
    <name evidence="2" type="ORF">AT705_02760</name>
</gene>
<keyword evidence="1" id="KW-0812">Transmembrane</keyword>
<reference evidence="2 3" key="1">
    <citation type="submission" date="2015-12" db="EMBL/GenBank/DDBJ databases">
        <title>Complete genome sequence of Pseudoalteromonas rubra SCSIO 6842, harboring a conjugative plasmid.</title>
        <authorList>
            <person name="Li B."/>
            <person name="Wang X."/>
        </authorList>
    </citation>
    <scope>NUCLEOTIDE SEQUENCE [LARGE SCALE GENOMIC DNA]</scope>
    <source>
        <strain evidence="2 3">SCSIO 6842</strain>
    </source>
</reference>
<dbReference type="KEGG" id="prr:AT705_02760"/>